<feature type="non-terminal residue" evidence="2">
    <location>
        <position position="1"/>
    </location>
</feature>
<dbReference type="EMBL" id="BARV01023975">
    <property type="protein sequence ID" value="GAI42903.1"/>
    <property type="molecule type" value="Genomic_DNA"/>
</dbReference>
<dbReference type="PANTHER" id="PTHR34477">
    <property type="entry name" value="UPF0213 PROTEIN YHBQ"/>
    <property type="match status" value="1"/>
</dbReference>
<accession>X1NH05</accession>
<dbReference type="PROSITE" id="PS50164">
    <property type="entry name" value="GIY_YIG"/>
    <property type="match status" value="1"/>
</dbReference>
<dbReference type="InterPro" id="IPR050190">
    <property type="entry name" value="UPF0213_domain"/>
</dbReference>
<dbReference type="InterPro" id="IPR035901">
    <property type="entry name" value="GIY-YIG_endonuc_sf"/>
</dbReference>
<sequence>TRDLIKRTYEHKQKIVKGFTKKYNIDKLVYYEIFNDPENAISREKQIKAGSRKKKIELIQSMNQEWKDLYDGL</sequence>
<name>X1NH05_9ZZZZ</name>
<evidence type="ECO:0000313" key="2">
    <source>
        <dbReference type="EMBL" id="GAI42903.1"/>
    </source>
</evidence>
<dbReference type="InterPro" id="IPR000305">
    <property type="entry name" value="GIY-YIG_endonuc"/>
</dbReference>
<feature type="domain" description="GIY-YIG" evidence="1">
    <location>
        <begin position="1"/>
        <end position="57"/>
    </location>
</feature>
<gene>
    <name evidence="2" type="ORF">S06H3_39228</name>
</gene>
<reference evidence="2" key="1">
    <citation type="journal article" date="2014" name="Front. Microbiol.">
        <title>High frequency of phylogenetically diverse reductive dehalogenase-homologous genes in deep subseafloor sedimentary metagenomes.</title>
        <authorList>
            <person name="Kawai M."/>
            <person name="Futagami T."/>
            <person name="Toyoda A."/>
            <person name="Takaki Y."/>
            <person name="Nishi S."/>
            <person name="Hori S."/>
            <person name="Arai W."/>
            <person name="Tsubouchi T."/>
            <person name="Morono Y."/>
            <person name="Uchiyama I."/>
            <person name="Ito T."/>
            <person name="Fujiyama A."/>
            <person name="Inagaki F."/>
            <person name="Takami H."/>
        </authorList>
    </citation>
    <scope>NUCLEOTIDE SEQUENCE</scope>
    <source>
        <strain evidence="2">Expedition CK06-06</strain>
    </source>
</reference>
<dbReference type="SUPFAM" id="SSF82771">
    <property type="entry name" value="GIY-YIG endonuclease"/>
    <property type="match status" value="1"/>
</dbReference>
<protein>
    <recommendedName>
        <fullName evidence="1">GIY-YIG domain-containing protein</fullName>
    </recommendedName>
</protein>
<dbReference type="Gene3D" id="3.40.1440.10">
    <property type="entry name" value="GIY-YIG endonuclease"/>
    <property type="match status" value="1"/>
</dbReference>
<dbReference type="Pfam" id="PF01541">
    <property type="entry name" value="GIY-YIG"/>
    <property type="match status" value="1"/>
</dbReference>
<organism evidence="2">
    <name type="scientific">marine sediment metagenome</name>
    <dbReference type="NCBI Taxonomy" id="412755"/>
    <lineage>
        <taxon>unclassified sequences</taxon>
        <taxon>metagenomes</taxon>
        <taxon>ecological metagenomes</taxon>
    </lineage>
</organism>
<evidence type="ECO:0000259" key="1">
    <source>
        <dbReference type="PROSITE" id="PS50164"/>
    </source>
</evidence>
<dbReference type="AlphaFoldDB" id="X1NH05"/>
<dbReference type="CDD" id="cd10448">
    <property type="entry name" value="GIY-YIG_unchar_3"/>
    <property type="match status" value="1"/>
</dbReference>
<proteinExistence type="predicted"/>
<dbReference type="PANTHER" id="PTHR34477:SF5">
    <property type="entry name" value="BSL5627 PROTEIN"/>
    <property type="match status" value="1"/>
</dbReference>
<comment type="caution">
    <text evidence="2">The sequence shown here is derived from an EMBL/GenBank/DDBJ whole genome shotgun (WGS) entry which is preliminary data.</text>
</comment>